<keyword evidence="4" id="KW-0804">Transcription</keyword>
<keyword evidence="3 8" id="KW-0238">DNA-binding</keyword>
<dbReference type="SUPFAM" id="SSF46894">
    <property type="entry name" value="C-terminal effector domain of the bipartite response regulators"/>
    <property type="match status" value="1"/>
</dbReference>
<dbReference type="GO" id="GO:0003677">
    <property type="term" value="F:DNA binding"/>
    <property type="evidence" value="ECO:0007669"/>
    <property type="project" value="UniProtKB-KW"/>
</dbReference>
<feature type="domain" description="Response regulatory" evidence="7">
    <location>
        <begin position="1"/>
        <end position="116"/>
    </location>
</feature>
<dbReference type="CDD" id="cd06170">
    <property type="entry name" value="LuxR_C_like"/>
    <property type="match status" value="1"/>
</dbReference>
<keyword evidence="2" id="KW-0805">Transcription regulation</keyword>
<evidence type="ECO:0000259" key="6">
    <source>
        <dbReference type="PROSITE" id="PS50043"/>
    </source>
</evidence>
<dbReference type="InterPro" id="IPR016032">
    <property type="entry name" value="Sig_transdc_resp-reg_C-effctor"/>
</dbReference>
<dbReference type="PANTHER" id="PTHR43214:SF24">
    <property type="entry name" value="TRANSCRIPTIONAL REGULATORY PROTEIN NARL-RELATED"/>
    <property type="match status" value="1"/>
</dbReference>
<dbReference type="PRINTS" id="PR00038">
    <property type="entry name" value="HTHLUXR"/>
</dbReference>
<evidence type="ECO:0000256" key="1">
    <source>
        <dbReference type="ARBA" id="ARBA00022553"/>
    </source>
</evidence>
<dbReference type="Pfam" id="PF00196">
    <property type="entry name" value="GerE"/>
    <property type="match status" value="1"/>
</dbReference>
<dbReference type="Proteomes" id="UP000215896">
    <property type="component" value="Unassembled WGS sequence"/>
</dbReference>
<organism evidence="8 9">
    <name type="scientific">Enemella evansiae</name>
    <dbReference type="NCBI Taxonomy" id="2016499"/>
    <lineage>
        <taxon>Bacteria</taxon>
        <taxon>Bacillati</taxon>
        <taxon>Actinomycetota</taxon>
        <taxon>Actinomycetes</taxon>
        <taxon>Propionibacteriales</taxon>
        <taxon>Propionibacteriaceae</taxon>
        <taxon>Enemella</taxon>
    </lineage>
</organism>
<dbReference type="InterPro" id="IPR011006">
    <property type="entry name" value="CheY-like_superfamily"/>
</dbReference>
<dbReference type="Gene3D" id="3.40.50.2300">
    <property type="match status" value="1"/>
</dbReference>
<dbReference type="SUPFAM" id="SSF52172">
    <property type="entry name" value="CheY-like"/>
    <property type="match status" value="1"/>
</dbReference>
<keyword evidence="9" id="KW-1185">Reference proteome</keyword>
<evidence type="ECO:0000256" key="3">
    <source>
        <dbReference type="ARBA" id="ARBA00023125"/>
    </source>
</evidence>
<dbReference type="CDD" id="cd17535">
    <property type="entry name" value="REC_NarL-like"/>
    <property type="match status" value="1"/>
</dbReference>
<evidence type="ECO:0000256" key="4">
    <source>
        <dbReference type="ARBA" id="ARBA00023163"/>
    </source>
</evidence>
<reference evidence="8 9" key="1">
    <citation type="submission" date="2017-07" db="EMBL/GenBank/DDBJ databases">
        <title>Draft whole genome sequences of clinical Proprionibacteriaceae strains.</title>
        <authorList>
            <person name="Bernier A.-M."/>
            <person name="Bernard K."/>
            <person name="Domingo M.-C."/>
        </authorList>
    </citation>
    <scope>NUCLEOTIDE SEQUENCE [LARGE SCALE GENOMIC DNA]</scope>
    <source>
        <strain evidence="8 9">NML 030167</strain>
    </source>
</reference>
<dbReference type="AlphaFoldDB" id="A0A255GP76"/>
<protein>
    <submittedName>
        <fullName evidence="8">DNA-binding response regulator</fullName>
    </submittedName>
</protein>
<dbReference type="InterPro" id="IPR039420">
    <property type="entry name" value="WalR-like"/>
</dbReference>
<feature type="domain" description="HTH luxR-type" evidence="6">
    <location>
        <begin position="145"/>
        <end position="210"/>
    </location>
</feature>
<dbReference type="InterPro" id="IPR001789">
    <property type="entry name" value="Sig_transdc_resp-reg_receiver"/>
</dbReference>
<dbReference type="EMBL" id="NMVO01000001">
    <property type="protein sequence ID" value="OYO17617.1"/>
    <property type="molecule type" value="Genomic_DNA"/>
</dbReference>
<gene>
    <name evidence="8" type="ORF">CGZ94_01635</name>
</gene>
<dbReference type="SMART" id="SM00421">
    <property type="entry name" value="HTH_LUXR"/>
    <property type="match status" value="1"/>
</dbReference>
<dbReference type="InterPro" id="IPR058245">
    <property type="entry name" value="NreC/VraR/RcsB-like_REC"/>
</dbReference>
<dbReference type="GO" id="GO:0006355">
    <property type="term" value="P:regulation of DNA-templated transcription"/>
    <property type="evidence" value="ECO:0007669"/>
    <property type="project" value="InterPro"/>
</dbReference>
<dbReference type="PROSITE" id="PS00622">
    <property type="entry name" value="HTH_LUXR_1"/>
    <property type="match status" value="1"/>
</dbReference>
<dbReference type="GO" id="GO:0000160">
    <property type="term" value="P:phosphorelay signal transduction system"/>
    <property type="evidence" value="ECO:0007669"/>
    <property type="project" value="InterPro"/>
</dbReference>
<accession>A0A255GP76</accession>
<name>A0A255GP76_9ACTN</name>
<dbReference type="PROSITE" id="PS50110">
    <property type="entry name" value="RESPONSE_REGULATORY"/>
    <property type="match status" value="1"/>
</dbReference>
<dbReference type="OrthoDB" id="9808843at2"/>
<evidence type="ECO:0000256" key="5">
    <source>
        <dbReference type="PROSITE-ProRule" id="PRU00169"/>
    </source>
</evidence>
<evidence type="ECO:0000259" key="7">
    <source>
        <dbReference type="PROSITE" id="PS50110"/>
    </source>
</evidence>
<keyword evidence="1 5" id="KW-0597">Phosphoprotein</keyword>
<evidence type="ECO:0000313" key="9">
    <source>
        <dbReference type="Proteomes" id="UP000215896"/>
    </source>
</evidence>
<comment type="caution">
    <text evidence="8">The sequence shown here is derived from an EMBL/GenBank/DDBJ whole genome shotgun (WGS) entry which is preliminary data.</text>
</comment>
<feature type="modified residue" description="4-aspartylphosphate" evidence="5">
    <location>
        <position position="51"/>
    </location>
</feature>
<dbReference type="PROSITE" id="PS50043">
    <property type="entry name" value="HTH_LUXR_2"/>
    <property type="match status" value="1"/>
</dbReference>
<dbReference type="Pfam" id="PF00072">
    <property type="entry name" value="Response_reg"/>
    <property type="match status" value="1"/>
</dbReference>
<dbReference type="SMART" id="SM00448">
    <property type="entry name" value="REC"/>
    <property type="match status" value="1"/>
</dbReference>
<dbReference type="PANTHER" id="PTHR43214">
    <property type="entry name" value="TWO-COMPONENT RESPONSE REGULATOR"/>
    <property type="match status" value="1"/>
</dbReference>
<dbReference type="InterPro" id="IPR000792">
    <property type="entry name" value="Tscrpt_reg_LuxR_C"/>
</dbReference>
<evidence type="ECO:0000256" key="2">
    <source>
        <dbReference type="ARBA" id="ARBA00023015"/>
    </source>
</evidence>
<proteinExistence type="predicted"/>
<evidence type="ECO:0000313" key="8">
    <source>
        <dbReference type="EMBL" id="OYO17617.1"/>
    </source>
</evidence>
<sequence>MLLVDDDPMARAGVRGILEQDPDITVVAEATDGDEVAVAADRHAPDVVLMDLRMQRVDGVTATAMLRRRVRPPQVVALTSFDLDRYVYAALEAGAAGFLLKDARPEQIRDAVRIVHSGEAVLSPRSTRHLLNHFAGADSERQRQARAGMAQLSDREREIARLVWEGLSNKQIAHRLHVGEATVKTHLARLSAKLDLESRIQIALLVERAG</sequence>